<name>A0A538U0B6_UNCEI</name>
<comment type="caution">
    <text evidence="6">The sequence shown here is derived from an EMBL/GenBank/DDBJ whole genome shotgun (WGS) entry which is preliminary data.</text>
</comment>
<evidence type="ECO:0000256" key="2">
    <source>
        <dbReference type="ARBA" id="ARBA00022980"/>
    </source>
</evidence>
<evidence type="ECO:0000313" key="7">
    <source>
        <dbReference type="Proteomes" id="UP000319771"/>
    </source>
</evidence>
<evidence type="ECO:0000256" key="3">
    <source>
        <dbReference type="ARBA" id="ARBA00023274"/>
    </source>
</evidence>
<dbReference type="GO" id="GO:1990904">
    <property type="term" value="C:ribonucleoprotein complex"/>
    <property type="evidence" value="ECO:0007669"/>
    <property type="project" value="UniProtKB-KW"/>
</dbReference>
<sequence length="118" mass="13392">MRPSPQSLELQGEDLIYAIVNINGIQTRVAPDEVLSVARTSGAPGDMLTFDQVLMVADGEKIAIGQPYLKGAVLTAELVEHLRGPKLRIFKFKRRREYRRRRGYRDELTRIRVSAIKV</sequence>
<evidence type="ECO:0000256" key="1">
    <source>
        <dbReference type="ARBA" id="ARBA00008563"/>
    </source>
</evidence>
<dbReference type="PANTHER" id="PTHR21349">
    <property type="entry name" value="50S RIBOSOMAL PROTEIN L21"/>
    <property type="match status" value="1"/>
</dbReference>
<keyword evidence="4 5" id="KW-0699">rRNA-binding</keyword>
<dbReference type="InterPro" id="IPR001787">
    <property type="entry name" value="Ribosomal_bL21"/>
</dbReference>
<proteinExistence type="inferred from homology"/>
<dbReference type="InterPro" id="IPR036164">
    <property type="entry name" value="bL21-like_sf"/>
</dbReference>
<reference evidence="6 7" key="1">
    <citation type="journal article" date="2019" name="Nat. Microbiol.">
        <title>Mediterranean grassland soil C-N compound turnover is dependent on rainfall and depth, and is mediated by genomically divergent microorganisms.</title>
        <authorList>
            <person name="Diamond S."/>
            <person name="Andeer P.F."/>
            <person name="Li Z."/>
            <person name="Crits-Christoph A."/>
            <person name="Burstein D."/>
            <person name="Anantharaman K."/>
            <person name="Lane K.R."/>
            <person name="Thomas B.C."/>
            <person name="Pan C."/>
            <person name="Northen T.R."/>
            <person name="Banfield J.F."/>
        </authorList>
    </citation>
    <scope>NUCLEOTIDE SEQUENCE [LARGE SCALE GENOMIC DNA]</scope>
    <source>
        <strain evidence="6">WS_11</strain>
    </source>
</reference>
<protein>
    <recommendedName>
        <fullName evidence="4">Large ribosomal subunit protein bL21</fullName>
    </recommendedName>
</protein>
<dbReference type="InterPro" id="IPR028909">
    <property type="entry name" value="bL21-like"/>
</dbReference>
<dbReference type="GO" id="GO:0005737">
    <property type="term" value="C:cytoplasm"/>
    <property type="evidence" value="ECO:0007669"/>
    <property type="project" value="UniProtKB-ARBA"/>
</dbReference>
<dbReference type="AlphaFoldDB" id="A0A538U0B6"/>
<evidence type="ECO:0000256" key="4">
    <source>
        <dbReference type="HAMAP-Rule" id="MF_01363"/>
    </source>
</evidence>
<comment type="function">
    <text evidence="4 5">This protein binds to 23S rRNA in the presence of protein L20.</text>
</comment>
<organism evidence="6 7">
    <name type="scientific">Eiseniibacteriota bacterium</name>
    <dbReference type="NCBI Taxonomy" id="2212470"/>
    <lineage>
        <taxon>Bacteria</taxon>
        <taxon>Candidatus Eiseniibacteriota</taxon>
    </lineage>
</organism>
<comment type="subunit">
    <text evidence="4">Part of the 50S ribosomal subunit. Contacts protein L20.</text>
</comment>
<dbReference type="SUPFAM" id="SSF141091">
    <property type="entry name" value="L21p-like"/>
    <property type="match status" value="1"/>
</dbReference>
<dbReference type="GO" id="GO:0003735">
    <property type="term" value="F:structural constituent of ribosome"/>
    <property type="evidence" value="ECO:0007669"/>
    <property type="project" value="InterPro"/>
</dbReference>
<keyword evidence="2 4" id="KW-0689">Ribosomal protein</keyword>
<keyword evidence="4 5" id="KW-0694">RNA-binding</keyword>
<accession>A0A538U0B6</accession>
<dbReference type="GO" id="GO:0005840">
    <property type="term" value="C:ribosome"/>
    <property type="evidence" value="ECO:0007669"/>
    <property type="project" value="UniProtKB-KW"/>
</dbReference>
<comment type="similarity">
    <text evidence="1 4 5">Belongs to the bacterial ribosomal protein bL21 family.</text>
</comment>
<dbReference type="Proteomes" id="UP000319771">
    <property type="component" value="Unassembled WGS sequence"/>
</dbReference>
<dbReference type="GO" id="GO:0019843">
    <property type="term" value="F:rRNA binding"/>
    <property type="evidence" value="ECO:0007669"/>
    <property type="project" value="UniProtKB-UniRule"/>
</dbReference>
<dbReference type="PANTHER" id="PTHR21349:SF0">
    <property type="entry name" value="LARGE RIBOSOMAL SUBUNIT PROTEIN BL21M"/>
    <property type="match status" value="1"/>
</dbReference>
<dbReference type="HAMAP" id="MF_01363">
    <property type="entry name" value="Ribosomal_bL21"/>
    <property type="match status" value="1"/>
</dbReference>
<dbReference type="EMBL" id="VBPB01000317">
    <property type="protein sequence ID" value="TMQ69355.1"/>
    <property type="molecule type" value="Genomic_DNA"/>
</dbReference>
<dbReference type="GO" id="GO:0006412">
    <property type="term" value="P:translation"/>
    <property type="evidence" value="ECO:0007669"/>
    <property type="project" value="UniProtKB-UniRule"/>
</dbReference>
<gene>
    <name evidence="4 6" type="primary">rplU</name>
    <name evidence="6" type="ORF">E6K81_15125</name>
</gene>
<dbReference type="Pfam" id="PF00829">
    <property type="entry name" value="Ribosomal_L21p"/>
    <property type="match status" value="1"/>
</dbReference>
<evidence type="ECO:0000313" key="6">
    <source>
        <dbReference type="EMBL" id="TMQ69355.1"/>
    </source>
</evidence>
<dbReference type="NCBIfam" id="TIGR00061">
    <property type="entry name" value="L21"/>
    <property type="match status" value="1"/>
</dbReference>
<keyword evidence="3 4" id="KW-0687">Ribonucleoprotein</keyword>
<evidence type="ECO:0000256" key="5">
    <source>
        <dbReference type="RuleBase" id="RU000562"/>
    </source>
</evidence>